<comment type="subcellular location">
    <subcellularLocation>
        <location evidence="1">Nucleus</location>
    </subcellularLocation>
</comment>
<dbReference type="GO" id="GO:0044613">
    <property type="term" value="C:nuclear pore central transport channel"/>
    <property type="evidence" value="ECO:0007669"/>
    <property type="project" value="TreeGrafter"/>
</dbReference>
<keyword evidence="8" id="KW-1185">Reference proteome</keyword>
<dbReference type="Gene3D" id="1.20.5.170">
    <property type="match status" value="1"/>
</dbReference>
<evidence type="ECO:0000256" key="1">
    <source>
        <dbReference type="ARBA" id="ARBA00004123"/>
    </source>
</evidence>
<comment type="caution">
    <text evidence="7">The sequence shown here is derived from an EMBL/GenBank/DDBJ whole genome shotgun (WGS) entry which is preliminary data.</text>
</comment>
<feature type="compositionally biased region" description="Low complexity" evidence="5">
    <location>
        <begin position="241"/>
        <end position="251"/>
    </location>
</feature>
<accession>A0A1X2I6X7</accession>
<keyword evidence="2" id="KW-0813">Transport</keyword>
<feature type="compositionally biased region" description="Low complexity" evidence="5">
    <location>
        <begin position="221"/>
        <end position="233"/>
    </location>
</feature>
<evidence type="ECO:0000313" key="8">
    <source>
        <dbReference type="Proteomes" id="UP000193560"/>
    </source>
</evidence>
<dbReference type="GO" id="GO:0006607">
    <property type="term" value="P:NLS-bearing protein import into nucleus"/>
    <property type="evidence" value="ECO:0007669"/>
    <property type="project" value="TreeGrafter"/>
</dbReference>
<feature type="coiled-coil region" evidence="4">
    <location>
        <begin position="474"/>
        <end position="501"/>
    </location>
</feature>
<dbReference type="PANTHER" id="PTHR13000">
    <property type="entry name" value="NUCLEOPORIN P54"/>
    <property type="match status" value="1"/>
</dbReference>
<feature type="coiled-coil region" evidence="4">
    <location>
        <begin position="338"/>
        <end position="387"/>
    </location>
</feature>
<dbReference type="InterPro" id="IPR024864">
    <property type="entry name" value="Nup54/Nup57/Nup44"/>
</dbReference>
<gene>
    <name evidence="7" type="ORF">BCR42DRAFT_421875</name>
</gene>
<dbReference type="Gene3D" id="1.20.5.490">
    <property type="entry name" value="Single helix bin"/>
    <property type="match status" value="1"/>
</dbReference>
<feature type="region of interest" description="Disordered" evidence="5">
    <location>
        <begin position="101"/>
        <end position="120"/>
    </location>
</feature>
<dbReference type="OrthoDB" id="6162375at2759"/>
<dbReference type="Proteomes" id="UP000193560">
    <property type="component" value="Unassembled WGS sequence"/>
</dbReference>
<dbReference type="GO" id="GO:0017056">
    <property type="term" value="F:structural constituent of nuclear pore"/>
    <property type="evidence" value="ECO:0007669"/>
    <property type="project" value="TreeGrafter"/>
</dbReference>
<dbReference type="STRING" id="90262.A0A1X2I6X7"/>
<feature type="region of interest" description="Disordered" evidence="5">
    <location>
        <begin position="127"/>
        <end position="251"/>
    </location>
</feature>
<reference evidence="7 8" key="1">
    <citation type="submission" date="2016-07" db="EMBL/GenBank/DDBJ databases">
        <title>Pervasive Adenine N6-methylation of Active Genes in Fungi.</title>
        <authorList>
            <consortium name="DOE Joint Genome Institute"/>
            <person name="Mondo S.J."/>
            <person name="Dannebaum R.O."/>
            <person name="Kuo R.C."/>
            <person name="Labutti K."/>
            <person name="Haridas S."/>
            <person name="Kuo A."/>
            <person name="Salamov A."/>
            <person name="Ahrendt S.R."/>
            <person name="Lipzen A."/>
            <person name="Sullivan W."/>
            <person name="Andreopoulos W.B."/>
            <person name="Clum A."/>
            <person name="Lindquist E."/>
            <person name="Daum C."/>
            <person name="Ramamoorthy G.K."/>
            <person name="Gryganskyi A."/>
            <person name="Culley D."/>
            <person name="Magnuson J.K."/>
            <person name="James T.Y."/>
            <person name="O'Malley M.A."/>
            <person name="Stajich J.E."/>
            <person name="Spatafora J.W."/>
            <person name="Visel A."/>
            <person name="Grigoriev I.V."/>
        </authorList>
    </citation>
    <scope>NUCLEOTIDE SEQUENCE [LARGE SCALE GENOMIC DNA]</scope>
    <source>
        <strain evidence="7 8">NRRL 1336</strain>
    </source>
</reference>
<feature type="compositionally biased region" description="Low complexity" evidence="5">
    <location>
        <begin position="151"/>
        <end position="179"/>
    </location>
</feature>
<organism evidence="7 8">
    <name type="scientific">Absidia repens</name>
    <dbReference type="NCBI Taxonomy" id="90262"/>
    <lineage>
        <taxon>Eukaryota</taxon>
        <taxon>Fungi</taxon>
        <taxon>Fungi incertae sedis</taxon>
        <taxon>Mucoromycota</taxon>
        <taxon>Mucoromycotina</taxon>
        <taxon>Mucoromycetes</taxon>
        <taxon>Mucorales</taxon>
        <taxon>Cunninghamellaceae</taxon>
        <taxon>Absidia</taxon>
    </lineage>
</organism>
<sequence length="506" mass="53807">MSGFTFGNTTSQPSTGFGAPAAGHSAAGTLFGGTTNTGFGAATNNSTAPSAAGSLFGKPATSTPSAAGTLFGSTATSAPSSGGFGFNTNANATPASAAPATGFGGFGNPQQPASSAPGFSGFGTSLATATSTTPAPTSFGSFANNTQQPQAASTGGLSGFSTGFGANQQQQQQSAAGFGSTTGGGLFGQQKTIGGFGGFGQPASTGFGQPTSTGFGQPAPTGFGQTTSTGFGQPASTGLGQVQPQSSQPQQPQYNVWQQLALIKANWDPSSPLCQFRHYFYNMVPPNEVQLYIRPPNQDEQLWNEAQQKNPDPSCMVPVLAVGFEDVLKRMDIQDRQSELHKEKLEEISQRLETVRRKYELGSRARLEEHKRRHADLTQRIIRLLRVVQVIRYKGFPLSQQEELCQKQFEELSTQASNPEQLYTKMLELWSQLQAIKKTRPSSDNGHWEALNQNDTNRIAKVLGDEQQGLSHVIDILKKDLEDVKALEANLKLEAKNKENKRPLSI</sequence>
<evidence type="ECO:0000256" key="3">
    <source>
        <dbReference type="ARBA" id="ARBA00023242"/>
    </source>
</evidence>
<feature type="compositionally biased region" description="Polar residues" evidence="5">
    <location>
        <begin position="1"/>
        <end position="15"/>
    </location>
</feature>
<evidence type="ECO:0000259" key="6">
    <source>
        <dbReference type="Pfam" id="PF13874"/>
    </source>
</evidence>
<dbReference type="AlphaFoldDB" id="A0A1X2I6X7"/>
<keyword evidence="3" id="KW-0539">Nucleus</keyword>
<dbReference type="PANTHER" id="PTHR13000:SF0">
    <property type="entry name" value="NUCLEOPORIN P54"/>
    <property type="match status" value="1"/>
</dbReference>
<dbReference type="GO" id="GO:0006999">
    <property type="term" value="P:nuclear pore organization"/>
    <property type="evidence" value="ECO:0007669"/>
    <property type="project" value="TreeGrafter"/>
</dbReference>
<feature type="region of interest" description="Disordered" evidence="5">
    <location>
        <begin position="1"/>
        <end position="20"/>
    </location>
</feature>
<dbReference type="EMBL" id="MCGE01000023">
    <property type="protein sequence ID" value="ORZ10718.1"/>
    <property type="molecule type" value="Genomic_DNA"/>
</dbReference>
<evidence type="ECO:0000256" key="5">
    <source>
        <dbReference type="SAM" id="MobiDB-lite"/>
    </source>
</evidence>
<keyword evidence="4" id="KW-0175">Coiled coil</keyword>
<proteinExistence type="predicted"/>
<evidence type="ECO:0000313" key="7">
    <source>
        <dbReference type="EMBL" id="ORZ10718.1"/>
    </source>
</evidence>
<feature type="compositionally biased region" description="Polar residues" evidence="5">
    <location>
        <begin position="202"/>
        <end position="215"/>
    </location>
</feature>
<evidence type="ECO:0000256" key="4">
    <source>
        <dbReference type="SAM" id="Coils"/>
    </source>
</evidence>
<feature type="compositionally biased region" description="Low complexity" evidence="5">
    <location>
        <begin position="127"/>
        <end position="142"/>
    </location>
</feature>
<dbReference type="GO" id="GO:0036228">
    <property type="term" value="P:protein localization to nuclear inner membrane"/>
    <property type="evidence" value="ECO:0007669"/>
    <property type="project" value="TreeGrafter"/>
</dbReference>
<name>A0A1X2I6X7_9FUNG</name>
<feature type="domain" description="Nucleoporin Nup54 alpha-helical" evidence="6">
    <location>
        <begin position="294"/>
        <end position="433"/>
    </location>
</feature>
<dbReference type="Pfam" id="PF13874">
    <property type="entry name" value="Nup54"/>
    <property type="match status" value="1"/>
</dbReference>
<protein>
    <submittedName>
        <fullName evidence="7">Nucleoporin complex subunit 54-domain-containing protein</fullName>
    </submittedName>
</protein>
<dbReference type="InterPro" id="IPR025712">
    <property type="entry name" value="Nup54_alpha-helical_dom"/>
</dbReference>
<evidence type="ECO:0000256" key="2">
    <source>
        <dbReference type="ARBA" id="ARBA00022448"/>
    </source>
</evidence>